<dbReference type="GeneID" id="66099060"/>
<organism evidence="4 5">
    <name type="scientific">Guyanagaster necrorhizus</name>
    <dbReference type="NCBI Taxonomy" id="856835"/>
    <lineage>
        <taxon>Eukaryota</taxon>
        <taxon>Fungi</taxon>
        <taxon>Dikarya</taxon>
        <taxon>Basidiomycota</taxon>
        <taxon>Agaricomycotina</taxon>
        <taxon>Agaricomycetes</taxon>
        <taxon>Agaricomycetidae</taxon>
        <taxon>Agaricales</taxon>
        <taxon>Marasmiineae</taxon>
        <taxon>Physalacriaceae</taxon>
        <taxon>Guyanagaster</taxon>
    </lineage>
</organism>
<dbReference type="RefSeq" id="XP_043044399.1">
    <property type="nucleotide sequence ID" value="XM_043176773.1"/>
</dbReference>
<evidence type="ECO:0000313" key="4">
    <source>
        <dbReference type="EMBL" id="KAG7450899.1"/>
    </source>
</evidence>
<reference evidence="4" key="1">
    <citation type="submission" date="2020-11" db="EMBL/GenBank/DDBJ databases">
        <title>Adaptations for nitrogen fixation in a non-lichenized fungal sporocarp promotes dispersal by wood-feeding termites.</title>
        <authorList>
            <consortium name="DOE Joint Genome Institute"/>
            <person name="Koch R.A."/>
            <person name="Yoon G."/>
            <person name="Arayal U."/>
            <person name="Lail K."/>
            <person name="Amirebrahimi M."/>
            <person name="Labutti K."/>
            <person name="Lipzen A."/>
            <person name="Riley R."/>
            <person name="Barry K."/>
            <person name="Henrissat B."/>
            <person name="Grigoriev I.V."/>
            <person name="Herr J.R."/>
            <person name="Aime M.C."/>
        </authorList>
    </citation>
    <scope>NUCLEOTIDE SEQUENCE</scope>
    <source>
        <strain evidence="4">MCA 3950</strain>
    </source>
</reference>
<keyword evidence="2" id="KW-1133">Transmembrane helix</keyword>
<feature type="chain" id="PRO_5040366468" evidence="3">
    <location>
        <begin position="25"/>
        <end position="156"/>
    </location>
</feature>
<dbReference type="Proteomes" id="UP000812287">
    <property type="component" value="Unassembled WGS sequence"/>
</dbReference>
<name>A0A9P7W2M6_9AGAR</name>
<keyword evidence="2" id="KW-0472">Membrane</keyword>
<evidence type="ECO:0000313" key="5">
    <source>
        <dbReference type="Proteomes" id="UP000812287"/>
    </source>
</evidence>
<keyword evidence="3" id="KW-0732">Signal</keyword>
<comment type="caution">
    <text evidence="4">The sequence shown here is derived from an EMBL/GenBank/DDBJ whole genome shotgun (WGS) entry which is preliminary data.</text>
</comment>
<dbReference type="EMBL" id="MU250526">
    <property type="protein sequence ID" value="KAG7450899.1"/>
    <property type="molecule type" value="Genomic_DNA"/>
</dbReference>
<keyword evidence="2" id="KW-0812">Transmembrane</keyword>
<feature type="region of interest" description="Disordered" evidence="1">
    <location>
        <begin position="129"/>
        <end position="156"/>
    </location>
</feature>
<feature type="transmembrane region" description="Helical" evidence="2">
    <location>
        <begin position="46"/>
        <end position="71"/>
    </location>
</feature>
<evidence type="ECO:0000256" key="3">
    <source>
        <dbReference type="SAM" id="SignalP"/>
    </source>
</evidence>
<gene>
    <name evidence="4" type="ORF">BT62DRAFT_1001745</name>
</gene>
<keyword evidence="5" id="KW-1185">Reference proteome</keyword>
<proteinExistence type="predicted"/>
<evidence type="ECO:0000256" key="2">
    <source>
        <dbReference type="SAM" id="Phobius"/>
    </source>
</evidence>
<feature type="compositionally biased region" description="Polar residues" evidence="1">
    <location>
        <begin position="139"/>
        <end position="156"/>
    </location>
</feature>
<feature type="signal peptide" evidence="3">
    <location>
        <begin position="1"/>
        <end position="24"/>
    </location>
</feature>
<evidence type="ECO:0000256" key="1">
    <source>
        <dbReference type="SAM" id="MobiDB-lite"/>
    </source>
</evidence>
<sequence length="156" mass="17309">MSVSVINVFLLCFYLALPSTICDSDSDYTCTDTSCSSESDSGSSVPVVQVVVGVVVGFFALFALILFFSCWRQNRIRDFQQTYVRNAQAQTLAVQQVQENHEAELNAQCSNYPPPYNATAQGWQPVLSQPEPAHEHQQAHPQRQISLQLTDSPLVP</sequence>
<accession>A0A9P7W2M6</accession>
<protein>
    <submittedName>
        <fullName evidence="4">Uncharacterized protein</fullName>
    </submittedName>
</protein>
<dbReference type="AlphaFoldDB" id="A0A9P7W2M6"/>